<dbReference type="GO" id="GO:0016787">
    <property type="term" value="F:hydrolase activity"/>
    <property type="evidence" value="ECO:0007669"/>
    <property type="project" value="UniProtKB-KW"/>
</dbReference>
<name>A0A1U6JQT8_9CLOT</name>
<accession>A0A1U6JQT8</accession>
<reference evidence="5" key="1">
    <citation type="submission" date="2017-03" db="EMBL/GenBank/DDBJ databases">
        <authorList>
            <person name="Falquet L."/>
            <person name="Falquet L."/>
        </authorList>
    </citation>
    <scope>NUCLEOTIDE SEQUENCE [LARGE SCALE GENOMIC DNA]</scope>
</reference>
<evidence type="ECO:0000256" key="2">
    <source>
        <dbReference type="PIRSR" id="PIRSR605754-1"/>
    </source>
</evidence>
<protein>
    <recommendedName>
        <fullName evidence="6">Sortase B</fullName>
    </recommendedName>
</protein>
<keyword evidence="1" id="KW-0378">Hydrolase</keyword>
<dbReference type="InterPro" id="IPR023365">
    <property type="entry name" value="Sortase_dom-sf"/>
</dbReference>
<evidence type="ECO:0008006" key="6">
    <source>
        <dbReference type="Google" id="ProtNLM"/>
    </source>
</evidence>
<keyword evidence="3" id="KW-0812">Transmembrane</keyword>
<evidence type="ECO:0000256" key="1">
    <source>
        <dbReference type="ARBA" id="ARBA00022801"/>
    </source>
</evidence>
<keyword evidence="3" id="KW-1133">Transmembrane helix</keyword>
<evidence type="ECO:0000313" key="5">
    <source>
        <dbReference type="Proteomes" id="UP000190476"/>
    </source>
</evidence>
<dbReference type="SUPFAM" id="SSF63817">
    <property type="entry name" value="Sortase"/>
    <property type="match status" value="1"/>
</dbReference>
<dbReference type="NCBIfam" id="TIGR03064">
    <property type="entry name" value="sortase_srtB"/>
    <property type="match status" value="1"/>
</dbReference>
<dbReference type="Gene3D" id="2.40.260.10">
    <property type="entry name" value="Sortase"/>
    <property type="match status" value="1"/>
</dbReference>
<dbReference type="CDD" id="cd05826">
    <property type="entry name" value="Sortase_B"/>
    <property type="match status" value="1"/>
</dbReference>
<gene>
    <name evidence="4" type="primary">tRNA-Arg-1_2</name>
    <name evidence="4" type="ORF">CCH01_24890</name>
</gene>
<feature type="transmembrane region" description="Helical" evidence="3">
    <location>
        <begin position="7"/>
        <end position="25"/>
    </location>
</feature>
<dbReference type="GeneID" id="66300658"/>
<keyword evidence="5" id="KW-1185">Reference proteome</keyword>
<organism evidence="4 5">
    <name type="scientific">Clostridium chauvoei JF4335</name>
    <dbReference type="NCBI Taxonomy" id="1351755"/>
    <lineage>
        <taxon>Bacteria</taxon>
        <taxon>Bacillati</taxon>
        <taxon>Bacillota</taxon>
        <taxon>Clostridia</taxon>
        <taxon>Eubacteriales</taxon>
        <taxon>Clostridiaceae</taxon>
        <taxon>Clostridium</taxon>
    </lineage>
</organism>
<sequence length="238" mass="28402">MKKIINKILIYIMLAIFILSLYNLYKIFNEYKNNKDTYREIWDIVKNDDKIPIGSEEYEKLKGINEDYLFWLFIPNTNINYPVVKAENNEKYLYKNFKGEENKGGSLFVDSRIELEDDNIIIHGHNMKDKSMFGTLSNLLKFEYLNDNKYIYIYLENRVLQYEIFSVYVTNGEDFPYKSKFNDYQEFNNYIDFVISKSFQDLNYFEDGKKNIITLSTCTNATGDERTIVNAKLKDIKE</sequence>
<evidence type="ECO:0000313" key="4">
    <source>
        <dbReference type="EMBL" id="SLK22628.1"/>
    </source>
</evidence>
<dbReference type="EMBL" id="LT799839">
    <property type="protein sequence ID" value="SLK22628.1"/>
    <property type="molecule type" value="Genomic_DNA"/>
</dbReference>
<dbReference type="OrthoDB" id="9806013at2"/>
<dbReference type="InterPro" id="IPR009835">
    <property type="entry name" value="SrtB"/>
</dbReference>
<dbReference type="RefSeq" id="WP_079481678.1">
    <property type="nucleotide sequence ID" value="NZ_CBML010000004.1"/>
</dbReference>
<dbReference type="STRING" id="1351755.CCH01_24890"/>
<dbReference type="Proteomes" id="UP000190476">
    <property type="component" value="Chromosome I"/>
</dbReference>
<proteinExistence type="predicted"/>
<dbReference type="InterPro" id="IPR005754">
    <property type="entry name" value="Sortase"/>
</dbReference>
<evidence type="ECO:0000256" key="3">
    <source>
        <dbReference type="SAM" id="Phobius"/>
    </source>
</evidence>
<keyword evidence="3" id="KW-0472">Membrane</keyword>
<dbReference type="AlphaFoldDB" id="A0A1U6JQT8"/>
<dbReference type="Pfam" id="PF04203">
    <property type="entry name" value="Sortase"/>
    <property type="match status" value="1"/>
</dbReference>
<feature type="active site" description="Acyl-thioester intermediate" evidence="2">
    <location>
        <position position="218"/>
    </location>
</feature>
<feature type="active site" description="Proton donor/acceptor" evidence="2">
    <location>
        <position position="125"/>
    </location>
</feature>